<feature type="region of interest" description="Disordered" evidence="1">
    <location>
        <begin position="126"/>
        <end position="261"/>
    </location>
</feature>
<comment type="caution">
    <text evidence="2">The sequence shown here is derived from an EMBL/GenBank/DDBJ whole genome shotgun (WGS) entry which is preliminary data.</text>
</comment>
<dbReference type="EMBL" id="QKXC01000157">
    <property type="protein sequence ID" value="RBR15224.1"/>
    <property type="molecule type" value="Genomic_DNA"/>
</dbReference>
<dbReference type="AlphaFoldDB" id="A0A366RDJ6"/>
<dbReference type="Proteomes" id="UP000253153">
    <property type="component" value="Unassembled WGS sequence"/>
</dbReference>
<keyword evidence="3" id="KW-1185">Reference proteome</keyword>
<dbReference type="RefSeq" id="XP_031014399.1">
    <property type="nucleotide sequence ID" value="XM_031161544.1"/>
</dbReference>
<feature type="compositionally biased region" description="Low complexity" evidence="1">
    <location>
        <begin position="178"/>
        <end position="188"/>
    </location>
</feature>
<evidence type="ECO:0000313" key="3">
    <source>
        <dbReference type="Proteomes" id="UP000253153"/>
    </source>
</evidence>
<feature type="compositionally biased region" description="Basic and acidic residues" evidence="1">
    <location>
        <begin position="133"/>
        <end position="145"/>
    </location>
</feature>
<organism evidence="2 3">
    <name type="scientific">Fusarium coffeatum</name>
    <dbReference type="NCBI Taxonomy" id="231269"/>
    <lineage>
        <taxon>Eukaryota</taxon>
        <taxon>Fungi</taxon>
        <taxon>Dikarya</taxon>
        <taxon>Ascomycota</taxon>
        <taxon>Pezizomycotina</taxon>
        <taxon>Sordariomycetes</taxon>
        <taxon>Hypocreomycetidae</taxon>
        <taxon>Hypocreales</taxon>
        <taxon>Nectriaceae</taxon>
        <taxon>Fusarium</taxon>
        <taxon>Fusarium incarnatum-equiseti species complex</taxon>
    </lineage>
</organism>
<proteinExistence type="predicted"/>
<gene>
    <name evidence="2" type="ORF">FIESC28_07404</name>
</gene>
<accession>A0A366RDJ6</accession>
<dbReference type="OrthoDB" id="5088395at2759"/>
<feature type="compositionally biased region" description="Low complexity" evidence="1">
    <location>
        <begin position="211"/>
        <end position="229"/>
    </location>
</feature>
<protein>
    <submittedName>
        <fullName evidence="2">Uncharacterized protein</fullName>
    </submittedName>
</protein>
<sequence length="595" mass="67051">MWEEAVSSRGPAPNANFDPSDRVRRRDWIERKLDHDFHWNELQWQLTREKTELQACIRLHKLGFEKVGAAFFDYTVDWGTWEEYLKLRSLDKYEFCWPWGKIMRPSDKDERQGISQAYKAWLEAEVHSASNPKDPEDPKGVKPEAKPATSQATGKPPKPAPKQGGPSNPRGPKPPKPGQEQGGSSVAPRVPPKPVSSPRATSSGAVRKPTAQPAAAPQVAESSAAALARARAEKKPMKVPPHLAHKFGDNANSKAEPTRDEAHEAALAAARLAANREKVGEITSAFKGFALEDKIEQEAMDKAKKEEEAKWKDLEDKSHYRFLARLASLHEKPPLRQAYRPAFKVGRIPPPCPDLKLRQQIWDIVEFPSPTGPCLGPFELALPPWVDFFDLLLGKEGKLFGRISEFTPRDVAIAWTKNEDGLPKSLVVGPHPDLGHSATSGPLRKAVCEVWFQVVSWATEAYLGRPHPLLHYLKCHETLFEKKDIVLSSKTMDSLFEVWNTVSNPDYDFFAISMTRKDNLIRWVPEIHAILKVRGDKVELALQDWVVEGQQDEKSVRERTDAVMDTWARYSPVRAYFWDRAVNLALSRGQLPLHG</sequence>
<evidence type="ECO:0000313" key="2">
    <source>
        <dbReference type="EMBL" id="RBR15224.1"/>
    </source>
</evidence>
<evidence type="ECO:0000256" key="1">
    <source>
        <dbReference type="SAM" id="MobiDB-lite"/>
    </source>
</evidence>
<name>A0A366RDJ6_9HYPO</name>
<dbReference type="GeneID" id="41996840"/>
<reference evidence="2 3" key="1">
    <citation type="submission" date="2018-06" db="EMBL/GenBank/DDBJ databases">
        <title>Fusarium incarnatum-equiseti species complex species 28.</title>
        <authorList>
            <person name="Gardiner D.M."/>
        </authorList>
    </citation>
    <scope>NUCLEOTIDE SEQUENCE [LARGE SCALE GENOMIC DNA]</scope>
    <source>
        <strain evidence="2 3">FIESC_28</strain>
    </source>
</reference>